<comment type="caution">
    <text evidence="7">The sequence shown here is derived from an EMBL/GenBank/DDBJ whole genome shotgun (WGS) entry which is preliminary data.</text>
</comment>
<dbReference type="PANTHER" id="PTHR42973">
    <property type="entry name" value="BINDING OXIDOREDUCTASE, PUTATIVE (AFU_ORTHOLOGUE AFUA_1G17690)-RELATED"/>
    <property type="match status" value="1"/>
</dbReference>
<evidence type="ECO:0000256" key="5">
    <source>
        <dbReference type="ARBA" id="ARBA00023002"/>
    </source>
</evidence>
<sequence>MSTAEDGRVLRRAFEAGFGGTIVDRWHPAYDDARGVWNGLVNRRPALIARCADVADVVEAVCVAAEHRPPVSVRGGGHQVAGSAVCDDGLVIDLSAMTAVHVDPARRVVRVQGGVTVGELDAGTQVFGLAVPGGDVTGTGVAGLALGGGIGMLTRAHGLTCDHLRSMEIVTADGRVRTAGPDEYPDLLWAARGGGRGLGVVTGMEFDLVTLGPAVSYAEVYYSSEQGDSVLRAWRDAVATLPDTVSPMAILRGMPPYPQVPEELRDTPVVGVGAVHAGPPEEAQAVLAPLRRLATPLLDVSGTVAYEQSPSPPAGIRAFMKSHFLDELTDDAIRTLLDRQARCPSPGAELVIRTMGGAVRDIPADRSAFPHRTAQFNVNVNAMWRDTALDDAILGWCRTSWTALAPHANGGVYLNFSGLAEDADSVRDAVYGPSAARLEAIRTEFDPEGLFAWAARQP</sequence>
<dbReference type="Gene3D" id="3.30.43.10">
    <property type="entry name" value="Uridine Diphospho-n-acetylenolpyruvylglucosamine Reductase, domain 2"/>
    <property type="match status" value="1"/>
</dbReference>
<dbReference type="SUPFAM" id="SSF56176">
    <property type="entry name" value="FAD-binding/transporter-associated domain-like"/>
    <property type="match status" value="1"/>
</dbReference>
<accession>A0ABV5UF79</accession>
<dbReference type="InterPro" id="IPR050416">
    <property type="entry name" value="FAD-linked_Oxidoreductase"/>
</dbReference>
<dbReference type="InterPro" id="IPR016167">
    <property type="entry name" value="FAD-bd_PCMH_sub1"/>
</dbReference>
<evidence type="ECO:0000259" key="6">
    <source>
        <dbReference type="PROSITE" id="PS51387"/>
    </source>
</evidence>
<comment type="cofactor">
    <cofactor evidence="1">
        <name>FAD</name>
        <dbReference type="ChEBI" id="CHEBI:57692"/>
    </cofactor>
</comment>
<keyword evidence="4" id="KW-0274">FAD</keyword>
<dbReference type="PROSITE" id="PS00862">
    <property type="entry name" value="OX2_COVAL_FAD"/>
    <property type="match status" value="1"/>
</dbReference>
<dbReference type="InterPro" id="IPR036318">
    <property type="entry name" value="FAD-bd_PCMH-like_sf"/>
</dbReference>
<dbReference type="Gene3D" id="3.40.462.20">
    <property type="match status" value="1"/>
</dbReference>
<evidence type="ECO:0000313" key="7">
    <source>
        <dbReference type="EMBL" id="MFB9690027.1"/>
    </source>
</evidence>
<dbReference type="InterPro" id="IPR006093">
    <property type="entry name" value="Oxy_OxRdtase_FAD_BS"/>
</dbReference>
<proteinExistence type="inferred from homology"/>
<feature type="domain" description="FAD-binding PCMH-type" evidence="6">
    <location>
        <begin position="41"/>
        <end position="211"/>
    </location>
</feature>
<dbReference type="InterPro" id="IPR016166">
    <property type="entry name" value="FAD-bd_PCMH"/>
</dbReference>
<dbReference type="Pfam" id="PF01565">
    <property type="entry name" value="FAD_binding_4"/>
    <property type="match status" value="1"/>
</dbReference>
<dbReference type="InterPro" id="IPR016169">
    <property type="entry name" value="FAD-bd_PCMH_sub2"/>
</dbReference>
<gene>
    <name evidence="7" type="ORF">ACFFTO_38130</name>
</gene>
<dbReference type="RefSeq" id="WP_378204750.1">
    <property type="nucleotide sequence ID" value="NZ_JBHMBK010000045.1"/>
</dbReference>
<evidence type="ECO:0000256" key="3">
    <source>
        <dbReference type="ARBA" id="ARBA00022630"/>
    </source>
</evidence>
<keyword evidence="3" id="KW-0285">Flavoprotein</keyword>
<comment type="similarity">
    <text evidence="2">Belongs to the oxygen-dependent FAD-linked oxidoreductase family.</text>
</comment>
<dbReference type="EMBL" id="JBHMBK010000045">
    <property type="protein sequence ID" value="MFB9690027.1"/>
    <property type="molecule type" value="Genomic_DNA"/>
</dbReference>
<dbReference type="InterPro" id="IPR006094">
    <property type="entry name" value="Oxid_FAD_bind_N"/>
</dbReference>
<evidence type="ECO:0000313" key="8">
    <source>
        <dbReference type="Proteomes" id="UP001589535"/>
    </source>
</evidence>
<reference evidence="7 8" key="1">
    <citation type="submission" date="2024-09" db="EMBL/GenBank/DDBJ databases">
        <authorList>
            <person name="Sun Q."/>
            <person name="Mori K."/>
        </authorList>
    </citation>
    <scope>NUCLEOTIDE SEQUENCE [LARGE SCALE GENOMIC DNA]</scope>
    <source>
        <strain evidence="7 8">JCM 13852</strain>
    </source>
</reference>
<dbReference type="Gene3D" id="3.30.465.10">
    <property type="match status" value="1"/>
</dbReference>
<organism evidence="7 8">
    <name type="scientific">Amycolatopsis plumensis</name>
    <dbReference type="NCBI Taxonomy" id="236508"/>
    <lineage>
        <taxon>Bacteria</taxon>
        <taxon>Bacillati</taxon>
        <taxon>Actinomycetota</taxon>
        <taxon>Actinomycetes</taxon>
        <taxon>Pseudonocardiales</taxon>
        <taxon>Pseudonocardiaceae</taxon>
        <taxon>Amycolatopsis</taxon>
    </lineage>
</organism>
<evidence type="ECO:0000256" key="2">
    <source>
        <dbReference type="ARBA" id="ARBA00005466"/>
    </source>
</evidence>
<protein>
    <submittedName>
        <fullName evidence="7">FAD-binding oxidoreductase</fullName>
    </submittedName>
</protein>
<evidence type="ECO:0000256" key="1">
    <source>
        <dbReference type="ARBA" id="ARBA00001974"/>
    </source>
</evidence>
<name>A0ABV5UF79_9PSEU</name>
<evidence type="ECO:0000256" key="4">
    <source>
        <dbReference type="ARBA" id="ARBA00022827"/>
    </source>
</evidence>
<dbReference type="PANTHER" id="PTHR42973:SF39">
    <property type="entry name" value="FAD-BINDING PCMH-TYPE DOMAIN-CONTAINING PROTEIN"/>
    <property type="match status" value="1"/>
</dbReference>
<keyword evidence="8" id="KW-1185">Reference proteome</keyword>
<dbReference type="PROSITE" id="PS51387">
    <property type="entry name" value="FAD_PCMH"/>
    <property type="match status" value="1"/>
</dbReference>
<dbReference type="Proteomes" id="UP001589535">
    <property type="component" value="Unassembled WGS sequence"/>
</dbReference>
<keyword evidence="5" id="KW-0560">Oxidoreductase</keyword>